<evidence type="ECO:0000313" key="6">
    <source>
        <dbReference type="EMBL" id="CAB4570961.1"/>
    </source>
</evidence>
<gene>
    <name evidence="6" type="ORF">UFOPK1684_00713</name>
</gene>
<dbReference type="PANTHER" id="PTHR12358:SF106">
    <property type="entry name" value="LIPID KINASE YEGS"/>
    <property type="match status" value="1"/>
</dbReference>
<keyword evidence="2" id="KW-0547">Nucleotide-binding</keyword>
<feature type="domain" description="DAGKc" evidence="5">
    <location>
        <begin position="4"/>
        <end position="137"/>
    </location>
</feature>
<dbReference type="SMART" id="SM00046">
    <property type="entry name" value="DAGKc"/>
    <property type="match status" value="1"/>
</dbReference>
<dbReference type="InterPro" id="IPR050187">
    <property type="entry name" value="Lipid_Phosphate_FormReg"/>
</dbReference>
<dbReference type="PANTHER" id="PTHR12358">
    <property type="entry name" value="SPHINGOSINE KINASE"/>
    <property type="match status" value="1"/>
</dbReference>
<dbReference type="GO" id="GO:0005524">
    <property type="term" value="F:ATP binding"/>
    <property type="evidence" value="ECO:0007669"/>
    <property type="project" value="UniProtKB-KW"/>
</dbReference>
<dbReference type="Pfam" id="PF00781">
    <property type="entry name" value="DAGK_cat"/>
    <property type="match status" value="1"/>
</dbReference>
<evidence type="ECO:0000256" key="1">
    <source>
        <dbReference type="ARBA" id="ARBA00022679"/>
    </source>
</evidence>
<accession>A0A6J6E3L0</accession>
<dbReference type="SUPFAM" id="SSF111331">
    <property type="entry name" value="NAD kinase/diacylglycerol kinase-like"/>
    <property type="match status" value="1"/>
</dbReference>
<evidence type="ECO:0000259" key="5">
    <source>
        <dbReference type="PROSITE" id="PS50146"/>
    </source>
</evidence>
<dbReference type="GO" id="GO:0004143">
    <property type="term" value="F:ATP-dependent diacylglycerol kinase activity"/>
    <property type="evidence" value="ECO:0007669"/>
    <property type="project" value="TreeGrafter"/>
</dbReference>
<evidence type="ECO:0000256" key="4">
    <source>
        <dbReference type="ARBA" id="ARBA00022840"/>
    </source>
</evidence>
<dbReference type="EMBL" id="CAEZTM010000026">
    <property type="protein sequence ID" value="CAB4570961.1"/>
    <property type="molecule type" value="Genomic_DNA"/>
</dbReference>
<keyword evidence="4" id="KW-0067">ATP-binding</keyword>
<dbReference type="Gene3D" id="2.60.200.40">
    <property type="match status" value="1"/>
</dbReference>
<dbReference type="Gene3D" id="3.40.50.10330">
    <property type="entry name" value="Probable inorganic polyphosphate/atp-NAD kinase, domain 1"/>
    <property type="match status" value="1"/>
</dbReference>
<name>A0A6J6E3L0_9ZZZZ</name>
<organism evidence="6">
    <name type="scientific">freshwater metagenome</name>
    <dbReference type="NCBI Taxonomy" id="449393"/>
    <lineage>
        <taxon>unclassified sequences</taxon>
        <taxon>metagenomes</taxon>
        <taxon>ecological metagenomes</taxon>
    </lineage>
</organism>
<reference evidence="6" key="1">
    <citation type="submission" date="2020-05" db="EMBL/GenBank/DDBJ databases">
        <authorList>
            <person name="Chiriac C."/>
            <person name="Salcher M."/>
            <person name="Ghai R."/>
            <person name="Kavagutti S V."/>
        </authorList>
    </citation>
    <scope>NUCLEOTIDE SEQUENCE</scope>
</reference>
<dbReference type="PROSITE" id="PS50146">
    <property type="entry name" value="DAGK"/>
    <property type="match status" value="1"/>
</dbReference>
<dbReference type="AlphaFoldDB" id="A0A6J6E3L0"/>
<dbReference type="InterPro" id="IPR001206">
    <property type="entry name" value="Diacylglycerol_kinase_cat_dom"/>
</dbReference>
<dbReference type="InterPro" id="IPR045540">
    <property type="entry name" value="YegS/DAGK_C"/>
</dbReference>
<evidence type="ECO:0000256" key="2">
    <source>
        <dbReference type="ARBA" id="ARBA00022741"/>
    </source>
</evidence>
<dbReference type="InterPro" id="IPR016064">
    <property type="entry name" value="NAD/diacylglycerol_kinase_sf"/>
</dbReference>
<keyword evidence="1" id="KW-0808">Transferase</keyword>
<proteinExistence type="predicted"/>
<dbReference type="GO" id="GO:0005886">
    <property type="term" value="C:plasma membrane"/>
    <property type="evidence" value="ECO:0007669"/>
    <property type="project" value="TreeGrafter"/>
</dbReference>
<dbReference type="Pfam" id="PF19279">
    <property type="entry name" value="YegS_C"/>
    <property type="match status" value="1"/>
</dbReference>
<protein>
    <submittedName>
        <fullName evidence="6">Unannotated protein</fullName>
    </submittedName>
</protein>
<keyword evidence="3" id="KW-0418">Kinase</keyword>
<evidence type="ECO:0000256" key="3">
    <source>
        <dbReference type="ARBA" id="ARBA00022777"/>
    </source>
</evidence>
<dbReference type="InterPro" id="IPR017438">
    <property type="entry name" value="ATP-NAD_kinase_N"/>
</dbReference>
<sequence length="301" mass="32056">MSPKTERNLVVAINPQASFGKNQGAGQLVVDALAAAGYDAVGIQERTYADLRTKTRAALRKDSVLVVVGGDGMAHLGVDLAIEAGVPLGIIPAGTGNDLARHLGIPLGSIPAATEHFLSALRKKAQRIDVAISRGPDGVETPYVCVLSAGFDAIVNERANSITFPKGRHRYTVALLIELWKLKPLSYEVTIDGKDFSGNYLLVAVANSQSFGGGMKVTPEASLEDGLVDVLLLKPLGRLEFLRIYPRVFKGTHVTDPRVIIQRGATVRVDARGVIAYADGERMSSLPVDVRVASLALHVFA</sequence>